<gene>
    <name evidence="2" type="ORF">GSTENG00034949001</name>
</gene>
<feature type="compositionally biased region" description="Basic residues" evidence="1">
    <location>
        <begin position="68"/>
        <end position="78"/>
    </location>
</feature>
<protein>
    <submittedName>
        <fullName evidence="2">Chromosome undetermined SCAF1420, whole genome shotgun sequence</fullName>
    </submittedName>
</protein>
<feature type="region of interest" description="Disordered" evidence="1">
    <location>
        <begin position="1"/>
        <end position="94"/>
    </location>
</feature>
<feature type="compositionally biased region" description="Basic and acidic residues" evidence="1">
    <location>
        <begin position="39"/>
        <end position="53"/>
    </location>
</feature>
<reference evidence="2" key="1">
    <citation type="journal article" date="2004" name="Nature">
        <title>Genome duplication in the teleost fish Tetraodon nigroviridis reveals the early vertebrate proto-karyotype.</title>
        <authorList>
            <person name="Jaillon O."/>
            <person name="Aury J.-M."/>
            <person name="Brunet F."/>
            <person name="Petit J.-L."/>
            <person name="Stange-Thomann N."/>
            <person name="Mauceli E."/>
            <person name="Bouneau L."/>
            <person name="Fischer C."/>
            <person name="Ozouf-Costaz C."/>
            <person name="Bernot A."/>
            <person name="Nicaud S."/>
            <person name="Jaffe D."/>
            <person name="Fisher S."/>
            <person name="Lutfalla G."/>
            <person name="Dossat C."/>
            <person name="Segurens B."/>
            <person name="Dasilva C."/>
            <person name="Salanoubat M."/>
            <person name="Levy M."/>
            <person name="Boudet N."/>
            <person name="Castellano S."/>
            <person name="Anthouard V."/>
            <person name="Jubin C."/>
            <person name="Castelli V."/>
            <person name="Katinka M."/>
            <person name="Vacherie B."/>
            <person name="Biemont C."/>
            <person name="Skalli Z."/>
            <person name="Cattolico L."/>
            <person name="Poulain J."/>
            <person name="De Berardinis V."/>
            <person name="Cruaud C."/>
            <person name="Duprat S."/>
            <person name="Brottier P."/>
            <person name="Coutanceau J.-P."/>
            <person name="Gouzy J."/>
            <person name="Parra G."/>
            <person name="Lardier G."/>
            <person name="Chapple C."/>
            <person name="McKernan K.J."/>
            <person name="McEwan P."/>
            <person name="Bosak S."/>
            <person name="Kellis M."/>
            <person name="Volff J.-N."/>
            <person name="Guigo R."/>
            <person name="Zody M.C."/>
            <person name="Mesirov J."/>
            <person name="Lindblad-Toh K."/>
            <person name="Birren B."/>
            <person name="Nusbaum C."/>
            <person name="Kahn D."/>
            <person name="Robinson-Rechavi M."/>
            <person name="Laudet V."/>
            <person name="Schachter V."/>
            <person name="Quetier F."/>
            <person name="Saurin W."/>
            <person name="Scarpelli C."/>
            <person name="Wincker P."/>
            <person name="Lander E.S."/>
            <person name="Weissenbach J."/>
            <person name="Roest Crollius H."/>
        </authorList>
    </citation>
    <scope>NUCLEOTIDE SEQUENCE [LARGE SCALE GENOMIC DNA]</scope>
</reference>
<feature type="compositionally biased region" description="Low complexity" evidence="1">
    <location>
        <begin position="1"/>
        <end position="14"/>
    </location>
</feature>
<proteinExistence type="predicted"/>
<sequence>ARAGPGPAAGCCGRSARRRSSSHRADGGAAAWEGAAAGGRKEARSACTTDRRSASVSVSWPGGEWRKGRGHLGWRRRPWPPQCCGWNGREGGGT</sequence>
<name>Q4TIX9_TETNG</name>
<dbReference type="KEGG" id="tng:GSTEN00034949G001"/>
<accession>Q4TIX9</accession>
<dbReference type="AlphaFoldDB" id="Q4TIX9"/>
<evidence type="ECO:0000313" key="2">
    <source>
        <dbReference type="EMBL" id="CAF87153.1"/>
    </source>
</evidence>
<organism evidence="2">
    <name type="scientific">Tetraodon nigroviridis</name>
    <name type="common">Spotted green pufferfish</name>
    <name type="synonym">Chelonodon nigroviridis</name>
    <dbReference type="NCBI Taxonomy" id="99883"/>
    <lineage>
        <taxon>Eukaryota</taxon>
        <taxon>Metazoa</taxon>
        <taxon>Chordata</taxon>
        <taxon>Craniata</taxon>
        <taxon>Vertebrata</taxon>
        <taxon>Euteleostomi</taxon>
        <taxon>Actinopterygii</taxon>
        <taxon>Neopterygii</taxon>
        <taxon>Teleostei</taxon>
        <taxon>Neoteleostei</taxon>
        <taxon>Acanthomorphata</taxon>
        <taxon>Eupercaria</taxon>
        <taxon>Tetraodontiformes</taxon>
        <taxon>Tetradontoidea</taxon>
        <taxon>Tetraodontidae</taxon>
        <taxon>Tetraodon</taxon>
    </lineage>
</organism>
<reference evidence="2" key="2">
    <citation type="submission" date="2004-02" db="EMBL/GenBank/DDBJ databases">
        <authorList>
            <consortium name="Genoscope"/>
            <consortium name="Whitehead Institute Centre for Genome Research"/>
        </authorList>
    </citation>
    <scope>NUCLEOTIDE SEQUENCE</scope>
</reference>
<evidence type="ECO:0000256" key="1">
    <source>
        <dbReference type="SAM" id="MobiDB-lite"/>
    </source>
</evidence>
<feature type="non-terminal residue" evidence="2">
    <location>
        <position position="1"/>
    </location>
</feature>
<dbReference type="EMBL" id="CAAE01001420">
    <property type="protein sequence ID" value="CAF87153.1"/>
    <property type="molecule type" value="Genomic_DNA"/>
</dbReference>